<dbReference type="GO" id="GO:0030288">
    <property type="term" value="C:outer membrane-bounded periplasmic space"/>
    <property type="evidence" value="ECO:0007669"/>
    <property type="project" value="InterPro"/>
</dbReference>
<dbReference type="GO" id="GO:0071555">
    <property type="term" value="P:cell wall organization"/>
    <property type="evidence" value="ECO:0007669"/>
    <property type="project" value="InterPro"/>
</dbReference>
<evidence type="ECO:0000313" key="4">
    <source>
        <dbReference type="Proteomes" id="UP000366819"/>
    </source>
</evidence>
<feature type="domain" description="Pili assembly chaperone N-terminal" evidence="2">
    <location>
        <begin position="44"/>
        <end position="158"/>
    </location>
</feature>
<feature type="chain" id="PRO_5022937619" evidence="1">
    <location>
        <begin position="32"/>
        <end position="271"/>
    </location>
</feature>
<dbReference type="Pfam" id="PF00345">
    <property type="entry name" value="PapD_N"/>
    <property type="match status" value="1"/>
</dbReference>
<dbReference type="AlphaFoldDB" id="A0A5E4RLA8"/>
<gene>
    <name evidence="3" type="ORF">PAQ31011_00254</name>
</gene>
<dbReference type="InterPro" id="IPR013783">
    <property type="entry name" value="Ig-like_fold"/>
</dbReference>
<dbReference type="EMBL" id="CABPSN010000001">
    <property type="protein sequence ID" value="VVD64170.1"/>
    <property type="molecule type" value="Genomic_DNA"/>
</dbReference>
<evidence type="ECO:0000256" key="1">
    <source>
        <dbReference type="SAM" id="SignalP"/>
    </source>
</evidence>
<dbReference type="InterPro" id="IPR008962">
    <property type="entry name" value="PapD-like_sf"/>
</dbReference>
<dbReference type="PANTHER" id="PTHR30251:SF4">
    <property type="entry name" value="SLR1668 PROTEIN"/>
    <property type="match status" value="1"/>
</dbReference>
<keyword evidence="1" id="KW-0732">Signal</keyword>
<evidence type="ECO:0000313" key="3">
    <source>
        <dbReference type="EMBL" id="VVD64170.1"/>
    </source>
</evidence>
<dbReference type="SUPFAM" id="SSF49354">
    <property type="entry name" value="PapD-like"/>
    <property type="match status" value="1"/>
</dbReference>
<sequence>MTETMSAGFPVCMWRRIACVIVLCASIPTQAATSVMIWPIDPVIESDQRATALWLENRDVHPVTLQIRVLAWRQSGWEDLYAENQQRVVGSPPVANVSPGQRQLIRLTKLDDVAPGTETAYRVLVDEIPQPRDPAVPESGSTVGVRFQMHYSIPLFVNGAGVRTKDTAEHPREHDRLAVPALVWQVALSEGKRWLVLSNRGAVHARITSLAVTSGATTTSVGEGLLGYVLPGAQMRWPLPEGMQASPASRLVATVNGVAGVLISSAQSLQP</sequence>
<proteinExistence type="predicted"/>
<dbReference type="PANTHER" id="PTHR30251">
    <property type="entry name" value="PILUS ASSEMBLY CHAPERONE"/>
    <property type="match status" value="1"/>
</dbReference>
<protein>
    <submittedName>
        <fullName evidence="3">P pilus assembly protein chaperone PapD-like protein</fullName>
    </submittedName>
</protein>
<feature type="signal peptide" evidence="1">
    <location>
        <begin position="1"/>
        <end position="31"/>
    </location>
</feature>
<dbReference type="Proteomes" id="UP000366819">
    <property type="component" value="Unassembled WGS sequence"/>
</dbReference>
<evidence type="ECO:0000259" key="2">
    <source>
        <dbReference type="Pfam" id="PF00345"/>
    </source>
</evidence>
<reference evidence="3 4" key="1">
    <citation type="submission" date="2019-08" db="EMBL/GenBank/DDBJ databases">
        <authorList>
            <person name="Peeters C."/>
        </authorList>
    </citation>
    <scope>NUCLEOTIDE SEQUENCE [LARGE SCALE GENOMIC DNA]</scope>
    <source>
        <strain evidence="3 4">LMG 31011</strain>
    </source>
</reference>
<dbReference type="Gene3D" id="2.60.40.10">
    <property type="entry name" value="Immunoglobulins"/>
    <property type="match status" value="1"/>
</dbReference>
<organism evidence="3 4">
    <name type="scientific">Pandoraea aquatica</name>
    <dbReference type="NCBI Taxonomy" id="2508290"/>
    <lineage>
        <taxon>Bacteria</taxon>
        <taxon>Pseudomonadati</taxon>
        <taxon>Pseudomonadota</taxon>
        <taxon>Betaproteobacteria</taxon>
        <taxon>Burkholderiales</taxon>
        <taxon>Burkholderiaceae</taxon>
        <taxon>Pandoraea</taxon>
    </lineage>
</organism>
<name>A0A5E4RLA8_9BURK</name>
<dbReference type="InterPro" id="IPR050643">
    <property type="entry name" value="Periplasmic_pilus_chap"/>
</dbReference>
<dbReference type="InterPro" id="IPR016147">
    <property type="entry name" value="Pili_assmbl_chaperone_N"/>
</dbReference>
<accession>A0A5E4RLA8</accession>
<keyword evidence="4" id="KW-1185">Reference proteome</keyword>